<dbReference type="PANTHER" id="PTHR26312:SF225">
    <property type="entry name" value="TPR REPEAT PROTEIN"/>
    <property type="match status" value="1"/>
</dbReference>
<feature type="repeat" description="TPR" evidence="1">
    <location>
        <begin position="129"/>
        <end position="162"/>
    </location>
</feature>
<evidence type="ECO:0000313" key="3">
    <source>
        <dbReference type="Proteomes" id="UP000813463"/>
    </source>
</evidence>
<dbReference type="Proteomes" id="UP000813463">
    <property type="component" value="Chromosome 5"/>
</dbReference>
<dbReference type="RefSeq" id="XP_021867191.2">
    <property type="nucleotide sequence ID" value="XM_022011499.2"/>
</dbReference>
<dbReference type="PANTHER" id="PTHR26312">
    <property type="entry name" value="TETRATRICOPEPTIDE REPEAT PROTEIN 5"/>
    <property type="match status" value="1"/>
</dbReference>
<dbReference type="InterPro" id="IPR019734">
    <property type="entry name" value="TPR_rpt"/>
</dbReference>
<dbReference type="InterPro" id="IPR011990">
    <property type="entry name" value="TPR-like_helical_dom_sf"/>
</dbReference>
<dbReference type="PROSITE" id="PS50005">
    <property type="entry name" value="TPR"/>
    <property type="match status" value="1"/>
</dbReference>
<evidence type="ECO:0000313" key="4">
    <source>
        <dbReference type="RefSeq" id="XP_021867191.2"/>
    </source>
</evidence>
<keyword evidence="1" id="KW-0802">TPR repeat</keyword>
<dbReference type="AlphaFoldDB" id="A0A9R0KCU8"/>
<dbReference type="SUPFAM" id="SSF48452">
    <property type="entry name" value="TPR-like"/>
    <property type="match status" value="1"/>
</dbReference>
<dbReference type="SMART" id="SM00386">
    <property type="entry name" value="HAT"/>
    <property type="match status" value="5"/>
</dbReference>
<dbReference type="GO" id="GO:0006396">
    <property type="term" value="P:RNA processing"/>
    <property type="evidence" value="ECO:0007669"/>
    <property type="project" value="InterPro"/>
</dbReference>
<reference evidence="4" key="2">
    <citation type="submission" date="2025-08" db="UniProtKB">
        <authorList>
            <consortium name="RefSeq"/>
        </authorList>
    </citation>
    <scope>IDENTIFICATION</scope>
    <source>
        <tissue evidence="4">Leaf</tissue>
    </source>
</reference>
<evidence type="ECO:0000256" key="2">
    <source>
        <dbReference type="SAM" id="MobiDB-lite"/>
    </source>
</evidence>
<accession>A0A9R0KCU8</accession>
<dbReference type="InterPro" id="IPR003107">
    <property type="entry name" value="HAT"/>
</dbReference>
<proteinExistence type="predicted"/>
<dbReference type="GeneID" id="110805881"/>
<dbReference type="Gene3D" id="1.25.40.10">
    <property type="entry name" value="Tetratricopeptide repeat domain"/>
    <property type="match status" value="2"/>
</dbReference>
<name>A0A9R0KCU8_SPIOL</name>
<protein>
    <submittedName>
        <fullName evidence="4">Uncharacterized protein</fullName>
    </submittedName>
</protein>
<feature type="region of interest" description="Disordered" evidence="2">
    <location>
        <begin position="215"/>
        <end position="241"/>
    </location>
</feature>
<keyword evidence="3" id="KW-1185">Reference proteome</keyword>
<sequence>MLETAPSLSIYNTIDGGVDEHEVKNREFLGKSLKNGEKVDGDLPGSGEFSFVKPNMDLIKEEGDEFGESVDGFEKKLVGEEVEPPPSPPMYLASGLGLGITDGFDSFREDRENDEEYYRELLDDFPNHPLVLIKFAQFFQRKGDLEGAEEYYFRATKADPGDGEILSQYALLVWELHRDQERASAYFELAAQTASKDCNVLASYAKFLWEVDDDEDESSIQPDHGQGDIQKSTHLHPADGIDNGNDGPIFEAGTPINSADVEDYYKRMMDKDPSDPLFLKKYAQFLYQSKGDLQGAEEYYSRAVLAYPQDGELLSQYATLIWELHHDQKKTLYYIEQAVEVAAGDCNILAAYARFLLTIDDDDDDDDDKY</sequence>
<dbReference type="KEGG" id="soe:110805881"/>
<evidence type="ECO:0000256" key="1">
    <source>
        <dbReference type="PROSITE-ProRule" id="PRU00339"/>
    </source>
</evidence>
<organism evidence="3 4">
    <name type="scientific">Spinacia oleracea</name>
    <name type="common">Spinach</name>
    <dbReference type="NCBI Taxonomy" id="3562"/>
    <lineage>
        <taxon>Eukaryota</taxon>
        <taxon>Viridiplantae</taxon>
        <taxon>Streptophyta</taxon>
        <taxon>Embryophyta</taxon>
        <taxon>Tracheophyta</taxon>
        <taxon>Spermatophyta</taxon>
        <taxon>Magnoliopsida</taxon>
        <taxon>eudicotyledons</taxon>
        <taxon>Gunneridae</taxon>
        <taxon>Pentapetalae</taxon>
        <taxon>Caryophyllales</taxon>
        <taxon>Chenopodiaceae</taxon>
        <taxon>Chenopodioideae</taxon>
        <taxon>Anserineae</taxon>
        <taxon>Spinacia</taxon>
    </lineage>
</organism>
<gene>
    <name evidence="4" type="primary">LOC110805881</name>
</gene>
<reference evidence="3" key="1">
    <citation type="journal article" date="2021" name="Nat. Commun.">
        <title>Genomic analyses provide insights into spinach domestication and the genetic basis of agronomic traits.</title>
        <authorList>
            <person name="Cai X."/>
            <person name="Sun X."/>
            <person name="Xu C."/>
            <person name="Sun H."/>
            <person name="Wang X."/>
            <person name="Ge C."/>
            <person name="Zhang Z."/>
            <person name="Wang Q."/>
            <person name="Fei Z."/>
            <person name="Jiao C."/>
            <person name="Wang Q."/>
        </authorList>
    </citation>
    <scope>NUCLEOTIDE SEQUENCE [LARGE SCALE GENOMIC DNA]</scope>
    <source>
        <strain evidence="3">cv. Varoflay</strain>
    </source>
</reference>